<dbReference type="InterPro" id="IPR005949">
    <property type="entry name" value="Form_AcTrfase"/>
</dbReference>
<evidence type="ECO:0000256" key="9">
    <source>
        <dbReference type="ARBA" id="ARBA00022818"/>
    </source>
</evidence>
<keyword evidence="10 17" id="KW-0119">Carbohydrate metabolism</keyword>
<evidence type="ECO:0000256" key="3">
    <source>
        <dbReference type="ARBA" id="ARBA00008375"/>
    </source>
</evidence>
<protein>
    <recommendedName>
        <fullName evidence="5 17">Formate acetyltransferase</fullName>
        <ecNumber evidence="4 17">2.3.1.54</ecNumber>
    </recommendedName>
    <alternativeName>
        <fullName evidence="12 17">Pyruvate formate-lyase</fullName>
    </alternativeName>
</protein>
<evidence type="ECO:0000256" key="6">
    <source>
        <dbReference type="ARBA" id="ARBA00022490"/>
    </source>
</evidence>
<reference evidence="20" key="2">
    <citation type="journal article" date="2021" name="PeerJ">
        <title>Extensive microbial diversity within the chicken gut microbiome revealed by metagenomics and culture.</title>
        <authorList>
            <person name="Gilroy R."/>
            <person name="Ravi A."/>
            <person name="Getino M."/>
            <person name="Pursley I."/>
            <person name="Horton D.L."/>
            <person name="Alikhan N.F."/>
            <person name="Baker D."/>
            <person name="Gharbi K."/>
            <person name="Hall N."/>
            <person name="Watson M."/>
            <person name="Adriaenssens E.M."/>
            <person name="Foster-Nyarko E."/>
            <person name="Jarju S."/>
            <person name="Secka A."/>
            <person name="Antonio M."/>
            <person name="Oren A."/>
            <person name="Chaudhuri R.R."/>
            <person name="La Ragione R."/>
            <person name="Hildebrand F."/>
            <person name="Pallen M.J."/>
        </authorList>
    </citation>
    <scope>NUCLEOTIDE SEQUENCE</scope>
    <source>
        <strain evidence="20">CHK147-3167</strain>
    </source>
</reference>
<dbReference type="Proteomes" id="UP000886786">
    <property type="component" value="Unassembled WGS sequence"/>
</dbReference>
<evidence type="ECO:0000256" key="10">
    <source>
        <dbReference type="ARBA" id="ARBA00023277"/>
    </source>
</evidence>
<evidence type="ECO:0000256" key="8">
    <source>
        <dbReference type="ARBA" id="ARBA00022679"/>
    </source>
</evidence>
<dbReference type="EC" id="2.3.1.54" evidence="4 17"/>
<comment type="subunit">
    <text evidence="17">Homodimer.</text>
</comment>
<dbReference type="GO" id="GO:0005829">
    <property type="term" value="C:cytosol"/>
    <property type="evidence" value="ECO:0007669"/>
    <property type="project" value="TreeGrafter"/>
</dbReference>
<dbReference type="EMBL" id="DVFV01000125">
    <property type="protein sequence ID" value="HIQ91423.1"/>
    <property type="molecule type" value="Genomic_DNA"/>
</dbReference>
<evidence type="ECO:0000256" key="17">
    <source>
        <dbReference type="RuleBase" id="RU368075"/>
    </source>
</evidence>
<evidence type="ECO:0000256" key="16">
    <source>
        <dbReference type="PROSITE-ProRule" id="PRU00493"/>
    </source>
</evidence>
<evidence type="ECO:0000313" key="21">
    <source>
        <dbReference type="Proteomes" id="UP000886786"/>
    </source>
</evidence>
<dbReference type="Pfam" id="PF02901">
    <property type="entry name" value="PFL-like"/>
    <property type="match status" value="1"/>
</dbReference>
<evidence type="ECO:0000259" key="18">
    <source>
        <dbReference type="PROSITE" id="PS51149"/>
    </source>
</evidence>
<comment type="caution">
    <text evidence="20">The sequence shown here is derived from an EMBL/GenBank/DDBJ whole genome shotgun (WGS) entry which is preliminary data.</text>
</comment>
<dbReference type="CDD" id="cd01678">
    <property type="entry name" value="PFL1"/>
    <property type="match status" value="1"/>
</dbReference>
<feature type="modified residue" description="Glycine radical" evidence="15 16">
    <location>
        <position position="718"/>
    </location>
</feature>
<dbReference type="PROSITE" id="PS51149">
    <property type="entry name" value="GLY_RADICAL_2"/>
    <property type="match status" value="1"/>
</dbReference>
<keyword evidence="11 17" id="KW-0012">Acyltransferase</keyword>
<evidence type="ECO:0000256" key="4">
    <source>
        <dbReference type="ARBA" id="ARBA00013214"/>
    </source>
</evidence>
<sequence>MKKEWEGFKEGPWTEEINVSDFIKRNYTKYDGNEDFLKGTTEKTDKVWGKCSELLKEELKKHVLDVDTVHMSGINSFEPGYINDEDDVIVGLQTDAPLKRMVNPYGGIRMVYQELDAYGYKLDPTVDKYFNEFRKSHNQGVFDAYTSDIRRARHDGLLTGLPDAYGRGRIIGDYRRVALYGIDYLMEQKKKEWDNELLGPMTDDLIRLREEVSMQYRALDEIKKMAKSYGFDISGPAKNAKEAVQWTYFAYLAAVKENNGAAMSLGRVDAFFDIYFERDLKAGVLTEKEVQEIIDQFVIKLRLVRHLRTPDYDELFSGDPTWVTCSIAGMTNEGESMVTKTSFRILHTLTNLDTSPEPNMTVLWSVNLPENFKKYCAKMSIETDALQYESDDVMRPVYGDDYAIACCVSAMREGKDMQFFGARCNLAKALLYSINGGVDEMTGDLVVEGFDKMTDEVLDFEKVKSAYFKMLEKVAEIYSNSMNIIHYMHDKYAYEAGQMALHDTHVNRLMAYGVAGLSVVADSLSAIKYAKVTPVRNENGVAIDFKIEGDFPKYGNDDDRVDDLAKMVLEKMFKELSKHKCYRDAHPTLSVLTITSNVVYGNKTGATPDGRAKGIPFAPGANPMHGRDNSGAIASLNSVAKLDYANCCRDGISNTFSIVPSTLGHTKEERVENLVTLLDGYFVQGAHHLNVNVLDRETLIDAMNNPDKYPLLTIRVSGYAVRFNRLTRKQQEEVIARTFHERM</sequence>
<dbReference type="PROSITE" id="PS00850">
    <property type="entry name" value="GLY_RADICAL_1"/>
    <property type="match status" value="1"/>
</dbReference>
<dbReference type="InterPro" id="IPR004184">
    <property type="entry name" value="PFL_dom"/>
</dbReference>
<dbReference type="Gene3D" id="3.20.70.20">
    <property type="match status" value="1"/>
</dbReference>
<evidence type="ECO:0000313" key="20">
    <source>
        <dbReference type="EMBL" id="HIQ91423.1"/>
    </source>
</evidence>
<accession>A0A9D0ZSK1</accession>
<evidence type="ECO:0000256" key="11">
    <source>
        <dbReference type="ARBA" id="ARBA00023315"/>
    </source>
</evidence>
<dbReference type="InterPro" id="IPR050244">
    <property type="entry name" value="Auton_GlycylRad_Cofactor"/>
</dbReference>
<reference evidence="20" key="1">
    <citation type="submission" date="2020-10" db="EMBL/GenBank/DDBJ databases">
        <authorList>
            <person name="Gilroy R."/>
        </authorList>
    </citation>
    <scope>NUCLEOTIDE SEQUENCE</scope>
    <source>
        <strain evidence="20">CHK147-3167</strain>
    </source>
</reference>
<feature type="domain" description="Glycine radical" evidence="18">
    <location>
        <begin position="619"/>
        <end position="743"/>
    </location>
</feature>
<dbReference type="PROSITE" id="PS51554">
    <property type="entry name" value="PFL"/>
    <property type="match status" value="1"/>
</dbReference>
<dbReference type="InterPro" id="IPR001150">
    <property type="entry name" value="Gly_radical"/>
</dbReference>
<keyword evidence="6 17" id="KW-0963">Cytoplasm</keyword>
<dbReference type="GO" id="GO:0006006">
    <property type="term" value="P:glucose metabolic process"/>
    <property type="evidence" value="ECO:0007669"/>
    <property type="project" value="UniProtKB-UniRule"/>
</dbReference>
<comment type="subcellular location">
    <subcellularLocation>
        <location evidence="1 17">Cytoplasm</location>
    </subcellularLocation>
</comment>
<organism evidence="20 21">
    <name type="scientific">Candidatus Coprosoma intestinipullorum</name>
    <dbReference type="NCBI Taxonomy" id="2840752"/>
    <lineage>
        <taxon>Bacteria</taxon>
        <taxon>Bacillati</taxon>
        <taxon>Bacillota</taxon>
        <taxon>Bacillota incertae sedis</taxon>
        <taxon>Candidatus Coprosoma</taxon>
    </lineage>
</organism>
<comment type="similarity">
    <text evidence="3 17">Belongs to the glycyl radical enzyme (GRE) family. PFL subfamily.</text>
</comment>
<dbReference type="NCBIfam" id="TIGR01255">
    <property type="entry name" value="pyr_form_ly_1"/>
    <property type="match status" value="1"/>
</dbReference>
<dbReference type="InterPro" id="IPR019777">
    <property type="entry name" value="Form_AcTrfase_GR_CS"/>
</dbReference>
<dbReference type="PANTHER" id="PTHR30191">
    <property type="entry name" value="FORMATE ACETYLTRANSFERASE"/>
    <property type="match status" value="1"/>
</dbReference>
<keyword evidence="7 17" id="KW-0313">Glucose metabolism</keyword>
<evidence type="ECO:0000256" key="7">
    <source>
        <dbReference type="ARBA" id="ARBA00022526"/>
    </source>
</evidence>
<feature type="active site" description="S-acetylcysteine intermediate" evidence="14">
    <location>
        <position position="406"/>
    </location>
</feature>
<dbReference type="PIRSF" id="PIRSF000379">
    <property type="entry name" value="For_Ac_trans_1"/>
    <property type="match status" value="1"/>
</dbReference>
<dbReference type="GO" id="GO:0008861">
    <property type="term" value="F:formate C-acetyltransferase activity"/>
    <property type="evidence" value="ECO:0007669"/>
    <property type="project" value="UniProtKB-UniRule"/>
</dbReference>
<comment type="catalytic activity">
    <reaction evidence="13 17">
        <text>formate + acetyl-CoA = pyruvate + CoA</text>
        <dbReference type="Rhea" id="RHEA:11844"/>
        <dbReference type="ChEBI" id="CHEBI:15361"/>
        <dbReference type="ChEBI" id="CHEBI:15740"/>
        <dbReference type="ChEBI" id="CHEBI:57287"/>
        <dbReference type="ChEBI" id="CHEBI:57288"/>
        <dbReference type="EC" id="2.3.1.54"/>
    </reaction>
</comment>
<proteinExistence type="inferred from homology"/>
<comment type="pathway">
    <text evidence="2 17">Fermentation; pyruvate fermentation; formate from pyruvate: step 1/1.</text>
</comment>
<feature type="active site" description="Cysteine radical intermediate" evidence="14">
    <location>
        <position position="407"/>
    </location>
</feature>
<evidence type="ECO:0000256" key="15">
    <source>
        <dbReference type="PIRSR" id="PIRSR000379-2"/>
    </source>
</evidence>
<evidence type="ECO:0000256" key="5">
    <source>
        <dbReference type="ARBA" id="ARBA00013897"/>
    </source>
</evidence>
<feature type="domain" description="PFL" evidence="19">
    <location>
        <begin position="1"/>
        <end position="612"/>
    </location>
</feature>
<evidence type="ECO:0000256" key="14">
    <source>
        <dbReference type="PIRSR" id="PIRSR000379-1"/>
    </source>
</evidence>
<name>A0A9D0ZSK1_9FIRM</name>
<evidence type="ECO:0000256" key="12">
    <source>
        <dbReference type="ARBA" id="ARBA00031063"/>
    </source>
</evidence>
<dbReference type="AlphaFoldDB" id="A0A9D0ZSK1"/>
<evidence type="ECO:0000256" key="1">
    <source>
        <dbReference type="ARBA" id="ARBA00004496"/>
    </source>
</evidence>
<dbReference type="Pfam" id="PF01228">
    <property type="entry name" value="Gly_radical"/>
    <property type="match status" value="1"/>
</dbReference>
<dbReference type="SUPFAM" id="SSF51998">
    <property type="entry name" value="PFL-like glycyl radical enzymes"/>
    <property type="match status" value="1"/>
</dbReference>
<dbReference type="PANTHER" id="PTHR30191:SF0">
    <property type="entry name" value="FORMATE ACETYLTRANSFERASE 1"/>
    <property type="match status" value="1"/>
</dbReference>
<keyword evidence="8 17" id="KW-0808">Transferase</keyword>
<evidence type="ECO:0000259" key="19">
    <source>
        <dbReference type="PROSITE" id="PS51554"/>
    </source>
</evidence>
<evidence type="ECO:0000256" key="2">
    <source>
        <dbReference type="ARBA" id="ARBA00004809"/>
    </source>
</evidence>
<keyword evidence="9 15" id="KW-0556">Organic radical</keyword>
<evidence type="ECO:0000256" key="13">
    <source>
        <dbReference type="ARBA" id="ARBA00049029"/>
    </source>
</evidence>
<gene>
    <name evidence="20" type="primary">pflB</name>
    <name evidence="20" type="ORF">IAB27_07380</name>
</gene>